<dbReference type="PRINTS" id="PR01349">
    <property type="entry name" value="WNTPROTEIN"/>
</dbReference>
<dbReference type="PANTHER" id="PTHR12027">
    <property type="entry name" value="WNT RELATED"/>
    <property type="match status" value="1"/>
</dbReference>
<dbReference type="GO" id="GO:0005109">
    <property type="term" value="F:frizzled binding"/>
    <property type="evidence" value="ECO:0007669"/>
    <property type="project" value="TreeGrafter"/>
</dbReference>
<feature type="region of interest" description="Disordered" evidence="10">
    <location>
        <begin position="132"/>
        <end position="153"/>
    </location>
</feature>
<evidence type="ECO:0000313" key="12">
    <source>
        <dbReference type="Proteomes" id="UP000308267"/>
    </source>
</evidence>
<dbReference type="EMBL" id="SJOL01009447">
    <property type="protein sequence ID" value="TGZ57390.1"/>
    <property type="molecule type" value="Genomic_DNA"/>
</dbReference>
<dbReference type="GO" id="GO:0030182">
    <property type="term" value="P:neuron differentiation"/>
    <property type="evidence" value="ECO:0007669"/>
    <property type="project" value="TreeGrafter"/>
</dbReference>
<keyword evidence="8" id="KW-0449">Lipoprotein</keyword>
<evidence type="ECO:0000256" key="5">
    <source>
        <dbReference type="ARBA" id="ARBA00022530"/>
    </source>
</evidence>
<comment type="function">
    <text evidence="9">Ligand for members of the frizzled family of seven transmembrane receptors.</text>
</comment>
<name>A0A4S2L416_OPIFE</name>
<evidence type="ECO:0000256" key="1">
    <source>
        <dbReference type="ARBA" id="ARBA00004498"/>
    </source>
</evidence>
<evidence type="ECO:0000313" key="11">
    <source>
        <dbReference type="EMBL" id="TGZ57390.1"/>
    </source>
</evidence>
<dbReference type="PANTHER" id="PTHR12027:SF37">
    <property type="entry name" value="PROTEIN WNT"/>
    <property type="match status" value="1"/>
</dbReference>
<protein>
    <recommendedName>
        <fullName evidence="9">Protein Wnt</fullName>
    </recommendedName>
</protein>
<evidence type="ECO:0000256" key="7">
    <source>
        <dbReference type="ARBA" id="ARBA00023157"/>
    </source>
</evidence>
<organism evidence="11 12">
    <name type="scientific">Opisthorchis felineus</name>
    <dbReference type="NCBI Taxonomy" id="147828"/>
    <lineage>
        <taxon>Eukaryota</taxon>
        <taxon>Metazoa</taxon>
        <taxon>Spiralia</taxon>
        <taxon>Lophotrochozoa</taxon>
        <taxon>Platyhelminthes</taxon>
        <taxon>Trematoda</taxon>
        <taxon>Digenea</taxon>
        <taxon>Opisthorchiida</taxon>
        <taxon>Opisthorchiata</taxon>
        <taxon>Opisthorchiidae</taxon>
        <taxon>Opisthorchis</taxon>
    </lineage>
</organism>
<dbReference type="Proteomes" id="UP000308267">
    <property type="component" value="Unassembled WGS sequence"/>
</dbReference>
<comment type="caution">
    <text evidence="11">The sequence shown here is derived from an EMBL/GenBank/DDBJ whole genome shotgun (WGS) entry which is preliminary data.</text>
</comment>
<evidence type="ECO:0000256" key="9">
    <source>
        <dbReference type="RuleBase" id="RU003500"/>
    </source>
</evidence>
<comment type="similarity">
    <text evidence="2 9">Belongs to the Wnt family.</text>
</comment>
<dbReference type="OrthoDB" id="5945655at2759"/>
<dbReference type="AlphaFoldDB" id="A0A4S2L416"/>
<reference evidence="11 12" key="1">
    <citation type="journal article" date="2019" name="BMC Genomics">
        <title>New insights from Opisthorchis felineus genome: update on genomics of the epidemiologically important liver flukes.</title>
        <authorList>
            <person name="Ershov N.I."/>
            <person name="Mordvinov V.A."/>
            <person name="Prokhortchouk E.B."/>
            <person name="Pakharukova M.Y."/>
            <person name="Gunbin K.V."/>
            <person name="Ustyantsev K."/>
            <person name="Genaev M.A."/>
            <person name="Blinov A.G."/>
            <person name="Mazur A."/>
            <person name="Boulygina E."/>
            <person name="Tsygankova S."/>
            <person name="Khrameeva E."/>
            <person name="Chekanov N."/>
            <person name="Fan G."/>
            <person name="Xiao A."/>
            <person name="Zhang H."/>
            <person name="Xu X."/>
            <person name="Yang H."/>
            <person name="Solovyev V."/>
            <person name="Lee S.M."/>
            <person name="Liu X."/>
            <person name="Afonnikov D.A."/>
            <person name="Skryabin K.G."/>
        </authorList>
    </citation>
    <scope>NUCLEOTIDE SEQUENCE [LARGE SCALE GENOMIC DNA]</scope>
    <source>
        <strain evidence="11">AK-0245</strain>
        <tissue evidence="11">Whole organism</tissue>
    </source>
</reference>
<dbReference type="SMART" id="SM00097">
    <property type="entry name" value="WNT1"/>
    <property type="match status" value="1"/>
</dbReference>
<keyword evidence="6 9" id="KW-0879">Wnt signaling pathway</keyword>
<evidence type="ECO:0000256" key="4">
    <source>
        <dbReference type="ARBA" id="ARBA00022525"/>
    </source>
</evidence>
<evidence type="ECO:0000256" key="2">
    <source>
        <dbReference type="ARBA" id="ARBA00005683"/>
    </source>
</evidence>
<dbReference type="InterPro" id="IPR005817">
    <property type="entry name" value="Wnt"/>
</dbReference>
<dbReference type="InterPro" id="IPR018161">
    <property type="entry name" value="Wnt_CS"/>
</dbReference>
<dbReference type="Gene3D" id="3.30.2460.20">
    <property type="match status" value="1"/>
</dbReference>
<gene>
    <name evidence="11" type="ORF">CRM22_009937</name>
</gene>
<dbReference type="PROSITE" id="PS00246">
    <property type="entry name" value="WNT1"/>
    <property type="match status" value="1"/>
</dbReference>
<dbReference type="CDD" id="cd13113">
    <property type="entry name" value="Wnt"/>
    <property type="match status" value="1"/>
</dbReference>
<evidence type="ECO:0000256" key="6">
    <source>
        <dbReference type="ARBA" id="ARBA00022687"/>
    </source>
</evidence>
<dbReference type="GO" id="GO:0005615">
    <property type="term" value="C:extracellular space"/>
    <property type="evidence" value="ECO:0007669"/>
    <property type="project" value="TreeGrafter"/>
</dbReference>
<dbReference type="GO" id="GO:0005125">
    <property type="term" value="F:cytokine activity"/>
    <property type="evidence" value="ECO:0007669"/>
    <property type="project" value="TreeGrafter"/>
</dbReference>
<dbReference type="GO" id="GO:0045165">
    <property type="term" value="P:cell fate commitment"/>
    <property type="evidence" value="ECO:0007669"/>
    <property type="project" value="TreeGrafter"/>
</dbReference>
<sequence>MRFLRLACDLKQFRIPLFVVRRQFSTMLMVSLILGLSIFETNRLGLGTAKAGSWFFDLLSLTQPSEQKNSGRSPLKITNNFVDHHSPAAEFSISRYQQQTPFYAAKKSVRATSDSSGPLGRSKYSYGSYSIQTHRSSDNSIPPTTQQEGGQMDSNSALVPLMDRTDLLAQEIAICHALTGLTTQQRKMCLQHSGLVWAMIEGTQLGLHECVHQFRHEQWNCSAVNLLYQMQSETNPVPKVNGLEGVLQRGSRETAFLSASWSAGIVQAVTRACSRGQMGTCDCDPRRREGQDRDSEGVFTWGGCSDPIKFGMRLTRMFLDANDREHREAAILREEQLHGPRFGRERMFDNRGHLRSSDHRLRYVRSLGNSTPSQLSNSTKEPLDLPAKLSPQELQEETLRIIHTKARTLMNLHNRRAGRKLVWKNRIKKCKCHGVSGACSMRTCWQRVNEFRRVGMLLKLAYDKAVRATYEPRLDILRPTNIMERFETRPYSRYTSRGVISNLPIHRSVPSNWVAPTANEAGGTRQNPPISSVWERRRFPRSAPEMSQVSKTKLVYLEESPNYCRHDSSIGHLGIAGRLCNASSIDAPNSCSRLCCDRGYETVQYETERNCNCKFFWCCAVHCSICREVVVEHRCRF</sequence>
<keyword evidence="4" id="KW-0964">Secreted</keyword>
<comment type="subcellular location">
    <subcellularLocation>
        <location evidence="1 9">Secreted</location>
        <location evidence="1 9">Extracellular space</location>
        <location evidence="1 9">Extracellular matrix</location>
    </subcellularLocation>
</comment>
<keyword evidence="7" id="KW-1015">Disulfide bond</keyword>
<accession>A0A4S2L416</accession>
<dbReference type="InterPro" id="IPR043158">
    <property type="entry name" value="Wnt_C"/>
</dbReference>
<proteinExistence type="inferred from homology"/>
<keyword evidence="5" id="KW-0272">Extracellular matrix</keyword>
<dbReference type="Pfam" id="PF00110">
    <property type="entry name" value="wnt"/>
    <property type="match status" value="2"/>
</dbReference>
<keyword evidence="3 9" id="KW-0217">Developmental protein</keyword>
<evidence type="ECO:0000256" key="3">
    <source>
        <dbReference type="ARBA" id="ARBA00022473"/>
    </source>
</evidence>
<evidence type="ECO:0000256" key="8">
    <source>
        <dbReference type="ARBA" id="ARBA00023288"/>
    </source>
</evidence>
<keyword evidence="12" id="KW-1185">Reference proteome</keyword>
<dbReference type="STRING" id="147828.A0A4S2L416"/>
<dbReference type="GO" id="GO:0060070">
    <property type="term" value="P:canonical Wnt signaling pathway"/>
    <property type="evidence" value="ECO:0007669"/>
    <property type="project" value="TreeGrafter"/>
</dbReference>
<evidence type="ECO:0000256" key="10">
    <source>
        <dbReference type="SAM" id="MobiDB-lite"/>
    </source>
</evidence>